<reference evidence="1" key="1">
    <citation type="submission" date="2007-11" db="EMBL/GenBank/DDBJ databases">
        <authorList>
            <person name="Fulton L."/>
            <person name="Clifton S."/>
            <person name="Fulton B."/>
            <person name="Xu J."/>
            <person name="Minx P."/>
            <person name="Pepin K.H."/>
            <person name="Johnson M."/>
            <person name="Thiruvilangam P."/>
            <person name="Bhonagiri V."/>
            <person name="Nash W.E."/>
            <person name="Mardis E.R."/>
            <person name="Wilson R.K."/>
        </authorList>
    </citation>
    <scope>NUCLEOTIDE SEQUENCE [LARGE SCALE GENOMIC DNA]</scope>
    <source>
        <strain evidence="1">DSM 17241</strain>
    </source>
</reference>
<proteinExistence type="predicted"/>
<comment type="caution">
    <text evidence="1">The sequence shown here is derived from an EMBL/GenBank/DDBJ whole genome shotgun (WGS) entry which is preliminary data.</text>
</comment>
<dbReference type="Proteomes" id="UP000003803">
    <property type="component" value="Unassembled WGS sequence"/>
</dbReference>
<organism evidence="1 2">
    <name type="scientific">Anaerotruncus colihominis DSM 17241</name>
    <dbReference type="NCBI Taxonomy" id="445972"/>
    <lineage>
        <taxon>Bacteria</taxon>
        <taxon>Bacillati</taxon>
        <taxon>Bacillota</taxon>
        <taxon>Clostridia</taxon>
        <taxon>Eubacteriales</taxon>
        <taxon>Oscillospiraceae</taxon>
        <taxon>Anaerotruncus</taxon>
    </lineage>
</organism>
<keyword evidence="2" id="KW-1185">Reference proteome</keyword>
<dbReference type="EMBL" id="ABGD02000003">
    <property type="protein sequence ID" value="EDS13058.1"/>
    <property type="molecule type" value="Genomic_DNA"/>
</dbReference>
<reference evidence="1" key="2">
    <citation type="submission" date="2013-09" db="EMBL/GenBank/DDBJ databases">
        <title>Draft genome sequence of Anaerotruncus colihominis(DSM 17241).</title>
        <authorList>
            <person name="Sudarsanam P."/>
            <person name="Ley R."/>
            <person name="Guruge J."/>
            <person name="Turnbaugh P.J."/>
            <person name="Mahowald M."/>
            <person name="Liep D."/>
            <person name="Gordon J."/>
        </authorList>
    </citation>
    <scope>NUCLEOTIDE SEQUENCE</scope>
    <source>
        <strain evidence="1">DSM 17241</strain>
    </source>
</reference>
<protein>
    <submittedName>
        <fullName evidence="1">Uncharacterized protein</fullName>
    </submittedName>
</protein>
<name>B0P5Q1_9FIRM</name>
<evidence type="ECO:0000313" key="2">
    <source>
        <dbReference type="Proteomes" id="UP000003803"/>
    </source>
</evidence>
<gene>
    <name evidence="1" type="ORF">ANACOL_00073</name>
</gene>
<sequence length="50" mass="5806">MRGFFNSIRRCLQKKTVILIFQPAPPPLPARRRSHTSILPRRCAFGKARD</sequence>
<accession>B0P5Q1</accession>
<dbReference type="AlphaFoldDB" id="B0P5Q1"/>
<evidence type="ECO:0000313" key="1">
    <source>
        <dbReference type="EMBL" id="EDS13058.1"/>
    </source>
</evidence>
<dbReference type="HOGENOM" id="CLU_3113913_0_0_9"/>